<evidence type="ECO:0000313" key="2">
    <source>
        <dbReference type="Proteomes" id="UP000024635"/>
    </source>
</evidence>
<proteinExistence type="predicted"/>
<dbReference type="EMBL" id="JARK01001586">
    <property type="protein sequence ID" value="EYB88224.1"/>
    <property type="molecule type" value="Genomic_DNA"/>
</dbReference>
<evidence type="ECO:0000313" key="1">
    <source>
        <dbReference type="EMBL" id="EYB88224.1"/>
    </source>
</evidence>
<organism evidence="1 2">
    <name type="scientific">Ancylostoma ceylanicum</name>
    <dbReference type="NCBI Taxonomy" id="53326"/>
    <lineage>
        <taxon>Eukaryota</taxon>
        <taxon>Metazoa</taxon>
        <taxon>Ecdysozoa</taxon>
        <taxon>Nematoda</taxon>
        <taxon>Chromadorea</taxon>
        <taxon>Rhabditida</taxon>
        <taxon>Rhabditina</taxon>
        <taxon>Rhabditomorpha</taxon>
        <taxon>Strongyloidea</taxon>
        <taxon>Ancylostomatidae</taxon>
        <taxon>Ancylostomatinae</taxon>
        <taxon>Ancylostoma</taxon>
    </lineage>
</organism>
<protein>
    <submittedName>
        <fullName evidence="1">Uncharacterized protein</fullName>
    </submittedName>
</protein>
<sequence length="119" mass="13113">MVVSSNVTFNMKMEPGAAPSLAASIAEERDYESHLLWLMLLVKCSTPSVPEKPHELVAQPNTIREISNARGNEKATQPVHLCSMSILMSTVTEASLNGSTKVVWICWNLMRCHAMVTDV</sequence>
<accession>A0A016SD46</accession>
<reference evidence="2" key="1">
    <citation type="journal article" date="2015" name="Nat. Genet.">
        <title>The genome and transcriptome of the zoonotic hookworm Ancylostoma ceylanicum identify infection-specific gene families.</title>
        <authorList>
            <person name="Schwarz E.M."/>
            <person name="Hu Y."/>
            <person name="Antoshechkin I."/>
            <person name="Miller M.M."/>
            <person name="Sternberg P.W."/>
            <person name="Aroian R.V."/>
        </authorList>
    </citation>
    <scope>NUCLEOTIDE SEQUENCE</scope>
    <source>
        <strain evidence="2">HY135</strain>
    </source>
</reference>
<keyword evidence="2" id="KW-1185">Reference proteome</keyword>
<dbReference type="AlphaFoldDB" id="A0A016SD46"/>
<name>A0A016SD46_9BILA</name>
<gene>
    <name evidence="1" type="primary">Acey_s0250.g133</name>
    <name evidence="1" type="ORF">Y032_0250g133</name>
</gene>
<dbReference type="Proteomes" id="UP000024635">
    <property type="component" value="Unassembled WGS sequence"/>
</dbReference>
<comment type="caution">
    <text evidence="1">The sequence shown here is derived from an EMBL/GenBank/DDBJ whole genome shotgun (WGS) entry which is preliminary data.</text>
</comment>